<organism evidence="2 3">
    <name type="scientific">Tribolium castaneum</name>
    <name type="common">Red flour beetle</name>
    <dbReference type="NCBI Taxonomy" id="7070"/>
    <lineage>
        <taxon>Eukaryota</taxon>
        <taxon>Metazoa</taxon>
        <taxon>Ecdysozoa</taxon>
        <taxon>Arthropoda</taxon>
        <taxon>Hexapoda</taxon>
        <taxon>Insecta</taxon>
        <taxon>Pterygota</taxon>
        <taxon>Neoptera</taxon>
        <taxon>Endopterygota</taxon>
        <taxon>Coleoptera</taxon>
        <taxon>Polyphaga</taxon>
        <taxon>Cucujiformia</taxon>
        <taxon>Tenebrionidae</taxon>
        <taxon>Tenebrionidae incertae sedis</taxon>
        <taxon>Tribolium</taxon>
    </lineage>
</organism>
<evidence type="ECO:0000313" key="2">
    <source>
        <dbReference type="EMBL" id="KYB25289.1"/>
    </source>
</evidence>
<feature type="region of interest" description="Disordered" evidence="1">
    <location>
        <begin position="46"/>
        <end position="71"/>
    </location>
</feature>
<proteinExistence type="predicted"/>
<keyword evidence="3" id="KW-1185">Reference proteome</keyword>
<evidence type="ECO:0000313" key="3">
    <source>
        <dbReference type="Proteomes" id="UP000007266"/>
    </source>
</evidence>
<dbReference type="Proteomes" id="UP000007266">
    <property type="component" value="Linkage group 9"/>
</dbReference>
<gene>
    <name evidence="2" type="primary">AUGUSTUS-3.0.2_34885</name>
    <name evidence="2" type="ORF">TcasGA2_TC034885</name>
</gene>
<reference evidence="2 3" key="2">
    <citation type="journal article" date="2010" name="Nucleic Acids Res.">
        <title>BeetleBase in 2010: revisions to provide comprehensive genomic information for Tribolium castaneum.</title>
        <authorList>
            <person name="Kim H.S."/>
            <person name="Murphy T."/>
            <person name="Xia J."/>
            <person name="Caragea D."/>
            <person name="Park Y."/>
            <person name="Beeman R.W."/>
            <person name="Lorenzen M.D."/>
            <person name="Butcher S."/>
            <person name="Manak J.R."/>
            <person name="Brown S.J."/>
        </authorList>
    </citation>
    <scope>GENOME REANNOTATION</scope>
    <source>
        <strain evidence="2 3">Georgia GA2</strain>
    </source>
</reference>
<accession>A0A139WBH8</accession>
<dbReference type="AlphaFoldDB" id="A0A139WBH8"/>
<sequence length="71" mass="7702">MPSLNRATAVGLINVKLYAERTDAESVAIPCSRLRFSLSPRVASVAATPTDLPHTHQDSAPIRTRNTVEMV</sequence>
<reference evidence="2 3" key="1">
    <citation type="journal article" date="2008" name="Nature">
        <title>The genome of the model beetle and pest Tribolium castaneum.</title>
        <authorList>
            <consortium name="Tribolium Genome Sequencing Consortium"/>
            <person name="Richards S."/>
            <person name="Gibbs R.A."/>
            <person name="Weinstock G.M."/>
            <person name="Brown S.J."/>
            <person name="Denell R."/>
            <person name="Beeman R.W."/>
            <person name="Gibbs R."/>
            <person name="Beeman R.W."/>
            <person name="Brown S.J."/>
            <person name="Bucher G."/>
            <person name="Friedrich M."/>
            <person name="Grimmelikhuijzen C.J."/>
            <person name="Klingler M."/>
            <person name="Lorenzen M."/>
            <person name="Richards S."/>
            <person name="Roth S."/>
            <person name="Schroder R."/>
            <person name="Tautz D."/>
            <person name="Zdobnov E.M."/>
            <person name="Muzny D."/>
            <person name="Gibbs R.A."/>
            <person name="Weinstock G.M."/>
            <person name="Attaway T."/>
            <person name="Bell S."/>
            <person name="Buhay C.J."/>
            <person name="Chandrabose M.N."/>
            <person name="Chavez D."/>
            <person name="Clerk-Blankenburg K.P."/>
            <person name="Cree A."/>
            <person name="Dao M."/>
            <person name="Davis C."/>
            <person name="Chacko J."/>
            <person name="Dinh H."/>
            <person name="Dugan-Rocha S."/>
            <person name="Fowler G."/>
            <person name="Garner T.T."/>
            <person name="Garnes J."/>
            <person name="Gnirke A."/>
            <person name="Hawes A."/>
            <person name="Hernandez J."/>
            <person name="Hines S."/>
            <person name="Holder M."/>
            <person name="Hume J."/>
            <person name="Jhangiani S.N."/>
            <person name="Joshi V."/>
            <person name="Khan Z.M."/>
            <person name="Jackson L."/>
            <person name="Kovar C."/>
            <person name="Kowis A."/>
            <person name="Lee S."/>
            <person name="Lewis L.R."/>
            <person name="Margolis J."/>
            <person name="Morgan M."/>
            <person name="Nazareth L.V."/>
            <person name="Nguyen N."/>
            <person name="Okwuonu G."/>
            <person name="Parker D."/>
            <person name="Richards S."/>
            <person name="Ruiz S.J."/>
            <person name="Santibanez J."/>
            <person name="Savard J."/>
            <person name="Scherer S.E."/>
            <person name="Schneider B."/>
            <person name="Sodergren E."/>
            <person name="Tautz D."/>
            <person name="Vattahil S."/>
            <person name="Villasana D."/>
            <person name="White C.S."/>
            <person name="Wright R."/>
            <person name="Park Y."/>
            <person name="Beeman R.W."/>
            <person name="Lord J."/>
            <person name="Oppert B."/>
            <person name="Lorenzen M."/>
            <person name="Brown S."/>
            <person name="Wang L."/>
            <person name="Savard J."/>
            <person name="Tautz D."/>
            <person name="Richards S."/>
            <person name="Weinstock G."/>
            <person name="Gibbs R.A."/>
            <person name="Liu Y."/>
            <person name="Worley K."/>
            <person name="Weinstock G."/>
            <person name="Elsik C.G."/>
            <person name="Reese J.T."/>
            <person name="Elhaik E."/>
            <person name="Landan G."/>
            <person name="Graur D."/>
            <person name="Arensburger P."/>
            <person name="Atkinson P."/>
            <person name="Beeman R.W."/>
            <person name="Beidler J."/>
            <person name="Brown S.J."/>
            <person name="Demuth J.P."/>
            <person name="Drury D.W."/>
            <person name="Du Y.Z."/>
            <person name="Fujiwara H."/>
            <person name="Lorenzen M."/>
            <person name="Maselli V."/>
            <person name="Osanai M."/>
            <person name="Park Y."/>
            <person name="Robertson H.M."/>
            <person name="Tu Z."/>
            <person name="Wang J.J."/>
            <person name="Wang S."/>
            <person name="Richards S."/>
            <person name="Song H."/>
            <person name="Zhang L."/>
            <person name="Sodergren E."/>
            <person name="Werner D."/>
            <person name="Stanke M."/>
            <person name="Morgenstern B."/>
            <person name="Solovyev V."/>
            <person name="Kosarev P."/>
            <person name="Brown G."/>
            <person name="Chen H.C."/>
            <person name="Ermolaeva O."/>
            <person name="Hlavina W."/>
            <person name="Kapustin Y."/>
            <person name="Kiryutin B."/>
            <person name="Kitts P."/>
            <person name="Maglott D."/>
            <person name="Pruitt K."/>
            <person name="Sapojnikov V."/>
            <person name="Souvorov A."/>
            <person name="Mackey A.J."/>
            <person name="Waterhouse R.M."/>
            <person name="Wyder S."/>
            <person name="Zdobnov E.M."/>
            <person name="Zdobnov E.M."/>
            <person name="Wyder S."/>
            <person name="Kriventseva E.V."/>
            <person name="Kadowaki T."/>
            <person name="Bork P."/>
            <person name="Aranda M."/>
            <person name="Bao R."/>
            <person name="Beermann A."/>
            <person name="Berns N."/>
            <person name="Bolognesi R."/>
            <person name="Bonneton F."/>
            <person name="Bopp D."/>
            <person name="Brown S.J."/>
            <person name="Bucher G."/>
            <person name="Butts T."/>
            <person name="Chaumot A."/>
            <person name="Denell R.E."/>
            <person name="Ferrier D.E."/>
            <person name="Friedrich M."/>
            <person name="Gordon C.M."/>
            <person name="Jindra M."/>
            <person name="Klingler M."/>
            <person name="Lan Q."/>
            <person name="Lattorff H.M."/>
            <person name="Laudet V."/>
            <person name="von Levetsow C."/>
            <person name="Liu Z."/>
            <person name="Lutz R."/>
            <person name="Lynch J.A."/>
            <person name="da Fonseca R.N."/>
            <person name="Posnien N."/>
            <person name="Reuter R."/>
            <person name="Roth S."/>
            <person name="Savard J."/>
            <person name="Schinko J.B."/>
            <person name="Schmitt C."/>
            <person name="Schoppmeier M."/>
            <person name="Schroder R."/>
            <person name="Shippy T.D."/>
            <person name="Simonnet F."/>
            <person name="Marques-Souza H."/>
            <person name="Tautz D."/>
            <person name="Tomoyasu Y."/>
            <person name="Trauner J."/>
            <person name="Van der Zee M."/>
            <person name="Vervoort M."/>
            <person name="Wittkopp N."/>
            <person name="Wimmer E.A."/>
            <person name="Yang X."/>
            <person name="Jones A.K."/>
            <person name="Sattelle D.B."/>
            <person name="Ebert P.R."/>
            <person name="Nelson D."/>
            <person name="Scott J.G."/>
            <person name="Beeman R.W."/>
            <person name="Muthukrishnan S."/>
            <person name="Kramer K.J."/>
            <person name="Arakane Y."/>
            <person name="Beeman R.W."/>
            <person name="Zhu Q."/>
            <person name="Hogenkamp D."/>
            <person name="Dixit R."/>
            <person name="Oppert B."/>
            <person name="Jiang H."/>
            <person name="Zou Z."/>
            <person name="Marshall J."/>
            <person name="Elpidina E."/>
            <person name="Vinokurov K."/>
            <person name="Oppert C."/>
            <person name="Zou Z."/>
            <person name="Evans J."/>
            <person name="Lu Z."/>
            <person name="Zhao P."/>
            <person name="Sumathipala N."/>
            <person name="Altincicek B."/>
            <person name="Vilcinskas A."/>
            <person name="Williams M."/>
            <person name="Hultmark D."/>
            <person name="Hetru C."/>
            <person name="Jiang H."/>
            <person name="Grimmelikhuijzen C.J."/>
            <person name="Hauser F."/>
            <person name="Cazzamali G."/>
            <person name="Williamson M."/>
            <person name="Park Y."/>
            <person name="Li B."/>
            <person name="Tanaka Y."/>
            <person name="Predel R."/>
            <person name="Neupert S."/>
            <person name="Schachtner J."/>
            <person name="Verleyen P."/>
            <person name="Raible F."/>
            <person name="Bork P."/>
            <person name="Friedrich M."/>
            <person name="Walden K.K."/>
            <person name="Robertson H.M."/>
            <person name="Angeli S."/>
            <person name="Foret S."/>
            <person name="Bucher G."/>
            <person name="Schuetz S."/>
            <person name="Maleszka R."/>
            <person name="Wimmer E.A."/>
            <person name="Beeman R.W."/>
            <person name="Lorenzen M."/>
            <person name="Tomoyasu Y."/>
            <person name="Miller S.C."/>
            <person name="Grossmann D."/>
            <person name="Bucher G."/>
        </authorList>
    </citation>
    <scope>NUCLEOTIDE SEQUENCE [LARGE SCALE GENOMIC DNA]</scope>
    <source>
        <strain evidence="2 3">Georgia GA2</strain>
    </source>
</reference>
<protein>
    <submittedName>
        <fullName evidence="2">Uncharacterized protein</fullName>
    </submittedName>
</protein>
<name>A0A139WBH8_TRICA</name>
<evidence type="ECO:0000256" key="1">
    <source>
        <dbReference type="SAM" id="MobiDB-lite"/>
    </source>
</evidence>
<dbReference type="InParanoid" id="A0A139WBH8"/>
<dbReference type="EMBL" id="KQ971372">
    <property type="protein sequence ID" value="KYB25289.1"/>
    <property type="molecule type" value="Genomic_DNA"/>
</dbReference>